<evidence type="ECO:0000313" key="2">
    <source>
        <dbReference type="EMBL" id="HJG31352.1"/>
    </source>
</evidence>
<organism evidence="2 3">
    <name type="scientific">Collinsella ihumii</name>
    <dbReference type="NCBI Taxonomy" id="1720204"/>
    <lineage>
        <taxon>Bacteria</taxon>
        <taxon>Bacillati</taxon>
        <taxon>Actinomycetota</taxon>
        <taxon>Coriobacteriia</taxon>
        <taxon>Coriobacteriales</taxon>
        <taxon>Coriobacteriaceae</taxon>
        <taxon>Collinsella</taxon>
    </lineage>
</organism>
<name>A0A921IQS5_9ACTN</name>
<proteinExistence type="predicted"/>
<protein>
    <recommendedName>
        <fullName evidence="1">Bacterial transcriptional activator domain-containing protein</fullName>
    </recommendedName>
</protein>
<reference evidence="2" key="1">
    <citation type="journal article" date="2021" name="PeerJ">
        <title>Extensive microbial diversity within the chicken gut microbiome revealed by metagenomics and culture.</title>
        <authorList>
            <person name="Gilroy R."/>
            <person name="Ravi A."/>
            <person name="Getino M."/>
            <person name="Pursley I."/>
            <person name="Horton D.L."/>
            <person name="Alikhan N.F."/>
            <person name="Baker D."/>
            <person name="Gharbi K."/>
            <person name="Hall N."/>
            <person name="Watson M."/>
            <person name="Adriaenssens E.M."/>
            <person name="Foster-Nyarko E."/>
            <person name="Jarju S."/>
            <person name="Secka A."/>
            <person name="Antonio M."/>
            <person name="Oren A."/>
            <person name="Chaudhuri R.R."/>
            <person name="La Ragione R."/>
            <person name="Hildebrand F."/>
            <person name="Pallen M.J."/>
        </authorList>
    </citation>
    <scope>NUCLEOTIDE SEQUENCE</scope>
    <source>
        <strain evidence="2">ChiGjej2B2-7701</strain>
    </source>
</reference>
<dbReference type="InterPro" id="IPR051677">
    <property type="entry name" value="AfsR-DnrI-RedD_regulator"/>
</dbReference>
<dbReference type="SUPFAM" id="SSF46894">
    <property type="entry name" value="C-terminal effector domain of the bipartite response regulators"/>
    <property type="match status" value="1"/>
</dbReference>
<feature type="domain" description="Bacterial transcriptional activator" evidence="1">
    <location>
        <begin position="848"/>
        <end position="994"/>
    </location>
</feature>
<reference evidence="2" key="2">
    <citation type="submission" date="2021-09" db="EMBL/GenBank/DDBJ databases">
        <authorList>
            <person name="Gilroy R."/>
        </authorList>
    </citation>
    <scope>NUCLEOTIDE SEQUENCE</scope>
    <source>
        <strain evidence="2">ChiGjej2B2-7701</strain>
    </source>
</reference>
<evidence type="ECO:0000313" key="3">
    <source>
        <dbReference type="Proteomes" id="UP000746751"/>
    </source>
</evidence>
<dbReference type="AlphaFoldDB" id="A0A921IQS5"/>
<evidence type="ECO:0000259" key="1">
    <source>
        <dbReference type="SMART" id="SM01043"/>
    </source>
</evidence>
<dbReference type="InterPro" id="IPR016032">
    <property type="entry name" value="Sig_transdc_resp-reg_C-effctor"/>
</dbReference>
<dbReference type="EMBL" id="DYVF01000048">
    <property type="protein sequence ID" value="HJG31352.1"/>
    <property type="molecule type" value="Genomic_DNA"/>
</dbReference>
<dbReference type="InterPro" id="IPR005158">
    <property type="entry name" value="BTAD"/>
</dbReference>
<dbReference type="Gene3D" id="1.25.40.10">
    <property type="entry name" value="Tetratricopeptide repeat domain"/>
    <property type="match status" value="1"/>
</dbReference>
<sequence>MAREQEERINEQVIDDGACEREAHAACSGLIIKRRRLVDQIMMKLGESGAAILCAPPGFGRTAVLLQCVSHAQNDAVRRETHLIDAGRLDTERLVERLGELASRVPSTLRPLVAIDDMPKVDRHGEDAVIDRLNELVRQGYELLLVCTPGNRGLPEALPDACLISSRDLTVQPREYSEWARLYSISRSLDVYELTGGIPSLVTMLQFSTDRTYGGALLEQAICSLHRKVLKELRRERDALYRPACMMLLLGGGTVGDFERCGVKTHRETMERLARDYPMFGLDGSRRTFSCLGKGSSEYDDLRREIAERRPTFASRAARMLMKTGKVDAAVALAELVLDEKGALSLVGQFPVQFALAGHAQFVQRVLSMPERLIGRDMTTGALLGAYASALTLGDYRMARNAAAELRKRPERIVQDVDAQTWGSAVMLADAWGSVSGTALPDLGGADTREPTGDALLLKEHAEIYRELIGGSGAPAWDRAERLMRAVKCDNEVSIPLLFLQADHCMDAALHGRGVEPHELERLEQGIKVLTARHLVPVAVRIRLAANIARLYDGEPLVDERCFAEAGTMAVRESDLMTQLFCLAAEGWQSLAVGQAINAHFRGQQVLKLADAGQVFLRSWGMMLERTSYLRHTSRIKIREEAEVIDLSQDECGTTEAWAVALHLSAAQFDSELSAWYSRHKDEMRHERFWPTARHAMALMGSRAESLRHLLPREVSQSARSATARSVPSEAAFEVIDGGRIPETGEVVINLFGGFHAERNGHTLTDVLWRRKKSGALAAHLVLAMGSFVSRRTIIDELWPDADYSHGRESLYVTLSSLRAAVKQQAGGPQYVLTQGDGVAFNAEFVYSDVRQFDALARTVLVGSEASSAQQVIETCLKIEQLYRGPLYVPDCGDPTYFVEMRRVFLTKFIDCMVAGIDKALQIENNSCASWLVEAALKQAPTREDVIRRAMTVYDRCGRRREIVELYNGHLHFLQHELQDFPEEETREMYERIINRQQRVAMI</sequence>
<dbReference type="SUPFAM" id="SSF48452">
    <property type="entry name" value="TPR-like"/>
    <property type="match status" value="1"/>
</dbReference>
<dbReference type="GO" id="GO:0003677">
    <property type="term" value="F:DNA binding"/>
    <property type="evidence" value="ECO:0007669"/>
    <property type="project" value="InterPro"/>
</dbReference>
<gene>
    <name evidence="2" type="ORF">K8U80_08160</name>
</gene>
<accession>A0A921IQS5</accession>
<dbReference type="InterPro" id="IPR036388">
    <property type="entry name" value="WH-like_DNA-bd_sf"/>
</dbReference>
<dbReference type="InterPro" id="IPR011990">
    <property type="entry name" value="TPR-like_helical_dom_sf"/>
</dbReference>
<dbReference type="Gene3D" id="1.10.10.10">
    <property type="entry name" value="Winged helix-like DNA-binding domain superfamily/Winged helix DNA-binding domain"/>
    <property type="match status" value="1"/>
</dbReference>
<dbReference type="Proteomes" id="UP000746751">
    <property type="component" value="Unassembled WGS sequence"/>
</dbReference>
<dbReference type="SMART" id="SM01043">
    <property type="entry name" value="BTAD"/>
    <property type="match status" value="1"/>
</dbReference>
<dbReference type="GO" id="GO:0006355">
    <property type="term" value="P:regulation of DNA-templated transcription"/>
    <property type="evidence" value="ECO:0007669"/>
    <property type="project" value="InterPro"/>
</dbReference>
<comment type="caution">
    <text evidence="2">The sequence shown here is derived from an EMBL/GenBank/DDBJ whole genome shotgun (WGS) entry which is preliminary data.</text>
</comment>
<dbReference type="Pfam" id="PF03704">
    <property type="entry name" value="BTAD"/>
    <property type="match status" value="1"/>
</dbReference>
<dbReference type="PANTHER" id="PTHR35807">
    <property type="entry name" value="TRANSCRIPTIONAL REGULATOR REDD-RELATED"/>
    <property type="match status" value="1"/>
</dbReference>